<sequence>MATLEQKIIDELKLALEYQEPTGDYAQWLMGVSLPSVIERKNDQLVITARVVVKTSDSEYVDGMDIAFSLEPIIDPNYYQNSPDYHGGSIEDSQPWLKKHGKVILEQLDNPFEVGSLKDLSLDELKQLENNSNGSRCSK</sequence>
<organism evidence="1 2">
    <name type="scientific">Acetobacterium malicum</name>
    <dbReference type="NCBI Taxonomy" id="52692"/>
    <lineage>
        <taxon>Bacteria</taxon>
        <taxon>Bacillati</taxon>
        <taxon>Bacillota</taxon>
        <taxon>Clostridia</taxon>
        <taxon>Eubacteriales</taxon>
        <taxon>Eubacteriaceae</taxon>
        <taxon>Acetobacterium</taxon>
    </lineage>
</organism>
<comment type="caution">
    <text evidence="1">The sequence shown here is derived from an EMBL/GenBank/DDBJ whole genome shotgun (WGS) entry which is preliminary data.</text>
</comment>
<gene>
    <name evidence="1" type="ORF">GH811_06635</name>
</gene>
<name>A0ABR6YW00_9FIRM</name>
<dbReference type="EMBL" id="WJBE01000004">
    <property type="protein sequence ID" value="MBC3899287.1"/>
    <property type="molecule type" value="Genomic_DNA"/>
</dbReference>
<dbReference type="RefSeq" id="WP_186893782.1">
    <property type="nucleotide sequence ID" value="NZ_WJBE01000004.1"/>
</dbReference>
<keyword evidence="2" id="KW-1185">Reference proteome</keyword>
<dbReference type="Proteomes" id="UP000622405">
    <property type="component" value="Unassembled WGS sequence"/>
</dbReference>
<proteinExistence type="predicted"/>
<evidence type="ECO:0000313" key="1">
    <source>
        <dbReference type="EMBL" id="MBC3899287.1"/>
    </source>
</evidence>
<evidence type="ECO:0000313" key="2">
    <source>
        <dbReference type="Proteomes" id="UP000622405"/>
    </source>
</evidence>
<protein>
    <submittedName>
        <fullName evidence="1">Uncharacterized protein</fullName>
    </submittedName>
</protein>
<accession>A0ABR6YW00</accession>
<reference evidence="1 2" key="1">
    <citation type="journal article" date="2020" name="mSystems">
        <title>Defining Genomic and Predicted Metabolic Features of the Acetobacterium Genus.</title>
        <authorList>
            <person name="Ross D.E."/>
            <person name="Marshall C.W."/>
            <person name="Gulliver D."/>
            <person name="May H.D."/>
            <person name="Norman R.S."/>
        </authorList>
    </citation>
    <scope>NUCLEOTIDE SEQUENCE [LARGE SCALE GENOMIC DNA]</scope>
    <source>
        <strain evidence="1 2">DSM 4132</strain>
    </source>
</reference>